<dbReference type="Proteomes" id="UP001152803">
    <property type="component" value="Unassembled WGS sequence"/>
</dbReference>
<evidence type="ECO:0000313" key="2">
    <source>
        <dbReference type="Proteomes" id="UP001152803"/>
    </source>
</evidence>
<name>A0A9Q1D2M1_CONCO</name>
<dbReference type="EMBL" id="JAFJMO010000015">
    <property type="protein sequence ID" value="KAJ8256169.1"/>
    <property type="molecule type" value="Genomic_DNA"/>
</dbReference>
<comment type="caution">
    <text evidence="1">The sequence shown here is derived from an EMBL/GenBank/DDBJ whole genome shotgun (WGS) entry which is preliminary data.</text>
</comment>
<evidence type="ECO:0000313" key="1">
    <source>
        <dbReference type="EMBL" id="KAJ8256169.1"/>
    </source>
</evidence>
<accession>A0A9Q1D2M1</accession>
<proteinExistence type="predicted"/>
<dbReference type="OrthoDB" id="533331at2759"/>
<keyword evidence="2" id="KW-1185">Reference proteome</keyword>
<protein>
    <submittedName>
        <fullName evidence="1">Uncharacterized protein</fullName>
    </submittedName>
</protein>
<sequence length="272" mass="30365">MAAVSVTEPLCQPCTYVAKFKVEVYVKKPLMPVHLSSKQVGMEMLCLCSQLDLLIRAQVHQFQEQLKQDTSPEESDSFQRLGAEIIDRMYLCLDHLPKPLPQLEGNMLGVAFSAQDYLDAVGLSAMFPRVEVFLIQGSPVDMLETPAMDDYFPHIGKLNQLLVLSQQLEDDVRHLGSHKYIAYQLAVIYQVLSSLKGILSLSVLKRDIEANFKQLKMSLATEEGSKTEPQLPAHYVSWILDMTRSVTSSVSSLPEELTEDLGPAMAFVSSLT</sequence>
<reference evidence="1" key="1">
    <citation type="journal article" date="2023" name="Science">
        <title>Genome structures resolve the early diversification of teleost fishes.</title>
        <authorList>
            <person name="Parey E."/>
            <person name="Louis A."/>
            <person name="Montfort J."/>
            <person name="Bouchez O."/>
            <person name="Roques C."/>
            <person name="Iampietro C."/>
            <person name="Lluch J."/>
            <person name="Castinel A."/>
            <person name="Donnadieu C."/>
            <person name="Desvignes T."/>
            <person name="Floi Bucao C."/>
            <person name="Jouanno E."/>
            <person name="Wen M."/>
            <person name="Mejri S."/>
            <person name="Dirks R."/>
            <person name="Jansen H."/>
            <person name="Henkel C."/>
            <person name="Chen W.J."/>
            <person name="Zahm M."/>
            <person name="Cabau C."/>
            <person name="Klopp C."/>
            <person name="Thompson A.W."/>
            <person name="Robinson-Rechavi M."/>
            <person name="Braasch I."/>
            <person name="Lecointre G."/>
            <person name="Bobe J."/>
            <person name="Postlethwait J.H."/>
            <person name="Berthelot C."/>
            <person name="Roest Crollius H."/>
            <person name="Guiguen Y."/>
        </authorList>
    </citation>
    <scope>NUCLEOTIDE SEQUENCE</scope>
    <source>
        <strain evidence="1">Concon-B</strain>
    </source>
</reference>
<organism evidence="1 2">
    <name type="scientific">Conger conger</name>
    <name type="common">Conger eel</name>
    <name type="synonym">Muraena conger</name>
    <dbReference type="NCBI Taxonomy" id="82655"/>
    <lineage>
        <taxon>Eukaryota</taxon>
        <taxon>Metazoa</taxon>
        <taxon>Chordata</taxon>
        <taxon>Craniata</taxon>
        <taxon>Vertebrata</taxon>
        <taxon>Euteleostomi</taxon>
        <taxon>Actinopterygii</taxon>
        <taxon>Neopterygii</taxon>
        <taxon>Teleostei</taxon>
        <taxon>Anguilliformes</taxon>
        <taxon>Congridae</taxon>
        <taxon>Conger</taxon>
    </lineage>
</organism>
<gene>
    <name evidence="1" type="ORF">COCON_G00200330</name>
</gene>
<dbReference type="AlphaFoldDB" id="A0A9Q1D2M1"/>